<dbReference type="PANTHER" id="PTHR47679">
    <property type="entry name" value="PROTEIN TORNADO 1"/>
    <property type="match status" value="1"/>
</dbReference>
<reference evidence="1 2" key="1">
    <citation type="journal article" date="2020" name="Cell">
        <title>Large-Scale Comparative Analyses of Tick Genomes Elucidate Their Genetic Diversity and Vector Capacities.</title>
        <authorList>
            <consortium name="Tick Genome and Microbiome Consortium (TIGMIC)"/>
            <person name="Jia N."/>
            <person name="Wang J."/>
            <person name="Shi W."/>
            <person name="Du L."/>
            <person name="Sun Y."/>
            <person name="Zhan W."/>
            <person name="Jiang J.F."/>
            <person name="Wang Q."/>
            <person name="Zhang B."/>
            <person name="Ji P."/>
            <person name="Bell-Sakyi L."/>
            <person name="Cui X.M."/>
            <person name="Yuan T.T."/>
            <person name="Jiang B.G."/>
            <person name="Yang W.F."/>
            <person name="Lam T.T."/>
            <person name="Chang Q.C."/>
            <person name="Ding S.J."/>
            <person name="Wang X.J."/>
            <person name="Zhu J.G."/>
            <person name="Ruan X.D."/>
            <person name="Zhao L."/>
            <person name="Wei J.T."/>
            <person name="Ye R.Z."/>
            <person name="Que T.C."/>
            <person name="Du C.H."/>
            <person name="Zhou Y.H."/>
            <person name="Cheng J.X."/>
            <person name="Dai P.F."/>
            <person name="Guo W.B."/>
            <person name="Han X.H."/>
            <person name="Huang E.J."/>
            <person name="Li L.F."/>
            <person name="Wei W."/>
            <person name="Gao Y.C."/>
            <person name="Liu J.Z."/>
            <person name="Shao H.Z."/>
            <person name="Wang X."/>
            <person name="Wang C.C."/>
            <person name="Yang T.C."/>
            <person name="Huo Q.B."/>
            <person name="Li W."/>
            <person name="Chen H.Y."/>
            <person name="Chen S.E."/>
            <person name="Zhou L.G."/>
            <person name="Ni X.B."/>
            <person name="Tian J.H."/>
            <person name="Sheng Y."/>
            <person name="Liu T."/>
            <person name="Pan Y.S."/>
            <person name="Xia L.Y."/>
            <person name="Li J."/>
            <person name="Zhao F."/>
            <person name="Cao W.C."/>
        </authorList>
    </citation>
    <scope>NUCLEOTIDE SEQUENCE [LARGE SCALE GENOMIC DNA]</scope>
    <source>
        <strain evidence="1">HaeL-2018</strain>
    </source>
</reference>
<dbReference type="EMBL" id="JABSTR010000010">
    <property type="protein sequence ID" value="KAH9380545.1"/>
    <property type="molecule type" value="Genomic_DNA"/>
</dbReference>
<proteinExistence type="predicted"/>
<gene>
    <name evidence="1" type="ORF">HPB48_008704</name>
</gene>
<dbReference type="VEuPathDB" id="VectorBase:HLOH_052759"/>
<accession>A0A9J6H0G3</accession>
<organism evidence="1 2">
    <name type="scientific">Haemaphysalis longicornis</name>
    <name type="common">Bush tick</name>
    <dbReference type="NCBI Taxonomy" id="44386"/>
    <lineage>
        <taxon>Eukaryota</taxon>
        <taxon>Metazoa</taxon>
        <taxon>Ecdysozoa</taxon>
        <taxon>Arthropoda</taxon>
        <taxon>Chelicerata</taxon>
        <taxon>Arachnida</taxon>
        <taxon>Acari</taxon>
        <taxon>Parasitiformes</taxon>
        <taxon>Ixodida</taxon>
        <taxon>Ixodoidea</taxon>
        <taxon>Ixodidae</taxon>
        <taxon>Haemaphysalinae</taxon>
        <taxon>Haemaphysalis</taxon>
    </lineage>
</organism>
<evidence type="ECO:0000313" key="1">
    <source>
        <dbReference type="EMBL" id="KAH9380545.1"/>
    </source>
</evidence>
<dbReference type="PANTHER" id="PTHR47679:SF2">
    <property type="entry name" value="C-TERMINAL OF ROC (COR) DOMAIN-CONTAINING PROTEIN"/>
    <property type="match status" value="1"/>
</dbReference>
<comment type="caution">
    <text evidence="1">The sequence shown here is derived from an EMBL/GenBank/DDBJ whole genome shotgun (WGS) entry which is preliminary data.</text>
</comment>
<evidence type="ECO:0000313" key="2">
    <source>
        <dbReference type="Proteomes" id="UP000821853"/>
    </source>
</evidence>
<evidence type="ECO:0008006" key="3">
    <source>
        <dbReference type="Google" id="ProtNLM"/>
    </source>
</evidence>
<dbReference type="Proteomes" id="UP000821853">
    <property type="component" value="Chromosome 8"/>
</dbReference>
<name>A0A9J6H0G3_HAELO</name>
<dbReference type="AlphaFoldDB" id="A0A9J6H0G3"/>
<protein>
    <recommendedName>
        <fullName evidence="3">Ran gtpase-activating protein</fullName>
    </recommendedName>
</protein>
<dbReference type="OrthoDB" id="6499330at2759"/>
<dbReference type="Gene3D" id="3.80.10.10">
    <property type="entry name" value="Ribonuclease Inhibitor"/>
    <property type="match status" value="2"/>
</dbReference>
<dbReference type="InterPro" id="IPR032675">
    <property type="entry name" value="LRR_dom_sf"/>
</dbReference>
<keyword evidence="2" id="KW-1185">Reference proteome</keyword>
<sequence>MNIRRWKEKWPHLDLLRDCTASSDSCWLCDDLQEWNAVLDTFLIDLHEPQPGKICLAIIPGSPSTYRNDPHDTAFLTVWLLRKHRCIETLELYESGPLKKVAVPKDVARFVTNLRHVSIEGGAPANWCRLLDAIGPIYRLESLRLVGFDVNYALAAKLDELLSANANSVRKVHIVGLFTDSRISDDLMRGISNCRNLRYLGVFCGLGPRGREGLALCLRFNTTLEKFCLNHDQDVEEAFCDFMRPNMTLKELTYWCRCDGRIQDVLRAVEKDHVLEHLAVKCAVQSLCEALTQNTCSVKFGSLEASPLEREALARTLNENNLYGRVQLNWTDYDAEGLAASLLLQPPQRLVDLELNTGDLSDASFASVCKALSSSHRVSSLKVHLSRVTPECVDSLCEALKKNVTLQHVKLVEGLGVSGGSAVRVAMGLRSNLSVWHLEMKCISVGAVEAELLKSLVLESQRLNLIDLSLKLAELTPHCMDILSRGMVENRFINSFHISFVQQGADQTAFNDALMRNSVCLNHAVRFALRRNTGKMCAEAFELFEAQTSLVARVESAAGMSETEAKAVVQAAKHFISDHYFIINQVVRDKLECLPGEGTQIDQLNPACWRHIMGYLKVADVIVQ</sequence>
<dbReference type="SUPFAM" id="SSF52047">
    <property type="entry name" value="RNI-like"/>
    <property type="match status" value="1"/>
</dbReference>